<evidence type="ECO:0000313" key="1">
    <source>
        <dbReference type="EMBL" id="KAG7522216.1"/>
    </source>
</evidence>
<dbReference type="Proteomes" id="UP000693946">
    <property type="component" value="Linkage Group LG10"/>
</dbReference>
<proteinExistence type="predicted"/>
<accession>A0AAV6SXI2</accession>
<evidence type="ECO:0000313" key="2">
    <source>
        <dbReference type="Proteomes" id="UP000693946"/>
    </source>
</evidence>
<keyword evidence="2" id="KW-1185">Reference proteome</keyword>
<gene>
    <name evidence="1" type="ORF">JOB18_016228</name>
</gene>
<dbReference type="EMBL" id="JAGKHQ010000002">
    <property type="protein sequence ID" value="KAG7522216.1"/>
    <property type="molecule type" value="Genomic_DNA"/>
</dbReference>
<dbReference type="AlphaFoldDB" id="A0AAV6SXI2"/>
<organism evidence="1 2">
    <name type="scientific">Solea senegalensis</name>
    <name type="common">Senegalese sole</name>
    <dbReference type="NCBI Taxonomy" id="28829"/>
    <lineage>
        <taxon>Eukaryota</taxon>
        <taxon>Metazoa</taxon>
        <taxon>Chordata</taxon>
        <taxon>Craniata</taxon>
        <taxon>Vertebrata</taxon>
        <taxon>Euteleostomi</taxon>
        <taxon>Actinopterygii</taxon>
        <taxon>Neopterygii</taxon>
        <taxon>Teleostei</taxon>
        <taxon>Neoteleostei</taxon>
        <taxon>Acanthomorphata</taxon>
        <taxon>Carangaria</taxon>
        <taxon>Pleuronectiformes</taxon>
        <taxon>Pleuronectoidei</taxon>
        <taxon>Soleidae</taxon>
        <taxon>Solea</taxon>
    </lineage>
</organism>
<reference evidence="1 2" key="1">
    <citation type="journal article" date="2021" name="Sci. Rep.">
        <title>Chromosome anchoring in Senegalese sole (Solea senegalensis) reveals sex-associated markers and genome rearrangements in flatfish.</title>
        <authorList>
            <person name="Guerrero-Cozar I."/>
            <person name="Gomez-Garrido J."/>
            <person name="Berbel C."/>
            <person name="Martinez-Blanch J.F."/>
            <person name="Alioto T."/>
            <person name="Claros M.G."/>
            <person name="Gagnaire P.A."/>
            <person name="Manchado M."/>
        </authorList>
    </citation>
    <scope>NUCLEOTIDE SEQUENCE [LARGE SCALE GENOMIC DNA]</scope>
    <source>
        <strain evidence="1">Sse05_10M</strain>
    </source>
</reference>
<name>A0AAV6SXI2_SOLSE</name>
<comment type="caution">
    <text evidence="1">The sequence shown here is derived from an EMBL/GenBank/DDBJ whole genome shotgun (WGS) entry which is preliminary data.</text>
</comment>
<sequence>MCTSIRERATPGQVKAISPVSTVCPFSQWDGYCSPVRLLWYVPLPAEVRGNKALVCSSNGQGQGLGGVRHCQERLFIQQLHAGEIETLGLLTIIHVNQLLLAERPQWKAGEQVILQQPSIWGELFICTETDSDVTISGKTMCFCEDSTLEVNYNSNKVSVHFSFPHLSPTHAACDLGYSGSFPLTILQHVWIFTPRFFTILYRTVDTPSFLPTSTDMWTGVRTDRVTVFRRTGTMMCRR</sequence>
<protein>
    <submittedName>
        <fullName evidence="1">Uncharacterized protein</fullName>
    </submittedName>
</protein>